<evidence type="ECO:0000313" key="2">
    <source>
        <dbReference type="Proteomes" id="UP000002774"/>
    </source>
</evidence>
<keyword evidence="2" id="KW-1185">Reference proteome</keyword>
<dbReference type="AlphaFoldDB" id="H1Y1W8"/>
<name>H1Y1W8_9SPHI</name>
<organism evidence="1 2">
    <name type="scientific">Mucilaginibacter paludis DSM 18603</name>
    <dbReference type="NCBI Taxonomy" id="714943"/>
    <lineage>
        <taxon>Bacteria</taxon>
        <taxon>Pseudomonadati</taxon>
        <taxon>Bacteroidota</taxon>
        <taxon>Sphingobacteriia</taxon>
        <taxon>Sphingobacteriales</taxon>
        <taxon>Sphingobacteriaceae</taxon>
        <taxon>Mucilaginibacter</taxon>
    </lineage>
</organism>
<sequence>MKALIKCNLLTILMLVLGFTSFAQLHYNIDLRVSDHKAKISSVEFACGDVGICLDPDGDISLNLPQEGGYEYFTRADGEYKQGKLKRIGNTNFDYYDVFAGEDKRGKLKSIGDVAINYYDRLDGFDNIGRAKSIGKFFLRYYDRFDGQQTLLGQLKAIGDANVSYYTQFDGFDNIGKLKSIGNTIITYYTRFDFGEDLGRIKSVTGITPHVRIRRAS</sequence>
<accession>H1Y1W8</accession>
<dbReference type="STRING" id="714943.Mucpa_1513"/>
<dbReference type="OrthoDB" id="745612at2"/>
<dbReference type="eggNOG" id="ENOG5033IPB">
    <property type="taxonomic scope" value="Bacteria"/>
</dbReference>
<dbReference type="Proteomes" id="UP000002774">
    <property type="component" value="Chromosome"/>
</dbReference>
<protein>
    <submittedName>
        <fullName evidence="1">Uncharacterized protein</fullName>
    </submittedName>
</protein>
<gene>
    <name evidence="1" type="ORF">Mucpa_1513</name>
</gene>
<dbReference type="EMBL" id="CM001403">
    <property type="protein sequence ID" value="EHQ25671.1"/>
    <property type="molecule type" value="Genomic_DNA"/>
</dbReference>
<reference evidence="1" key="1">
    <citation type="submission" date="2011-09" db="EMBL/GenBank/DDBJ databases">
        <title>The permanent draft genome of Mucilaginibacter paludis DSM 18603.</title>
        <authorList>
            <consortium name="US DOE Joint Genome Institute (JGI-PGF)"/>
            <person name="Lucas S."/>
            <person name="Han J."/>
            <person name="Lapidus A."/>
            <person name="Bruce D."/>
            <person name="Goodwin L."/>
            <person name="Pitluck S."/>
            <person name="Peters L."/>
            <person name="Kyrpides N."/>
            <person name="Mavromatis K."/>
            <person name="Ivanova N."/>
            <person name="Mikhailova N."/>
            <person name="Held B."/>
            <person name="Detter J.C."/>
            <person name="Tapia R."/>
            <person name="Han C."/>
            <person name="Land M."/>
            <person name="Hauser L."/>
            <person name="Markowitz V."/>
            <person name="Cheng J.-F."/>
            <person name="Hugenholtz P."/>
            <person name="Woyke T."/>
            <person name="Wu D."/>
            <person name="Tindall B."/>
            <person name="Brambilla E."/>
            <person name="Klenk H.-P."/>
            <person name="Eisen J.A."/>
        </authorList>
    </citation>
    <scope>NUCLEOTIDE SEQUENCE [LARGE SCALE GENOMIC DNA]</scope>
    <source>
        <strain evidence="1">DSM 18603</strain>
    </source>
</reference>
<dbReference type="RefSeq" id="WP_008505525.1">
    <property type="nucleotide sequence ID" value="NZ_CM001403.1"/>
</dbReference>
<evidence type="ECO:0000313" key="1">
    <source>
        <dbReference type="EMBL" id="EHQ25671.1"/>
    </source>
</evidence>
<dbReference type="HOGENOM" id="CLU_1352860_0_0_10"/>
<proteinExistence type="predicted"/>